<dbReference type="Proteomes" id="UP000315201">
    <property type="component" value="Chromosome"/>
</dbReference>
<feature type="binding site" evidence="7 8">
    <location>
        <position position="87"/>
    </location>
    <ligand>
        <name>S-adenosyl-L-methionine</name>
        <dbReference type="ChEBI" id="CHEBI:59789"/>
    </ligand>
</feature>
<evidence type="ECO:0000256" key="3">
    <source>
        <dbReference type="ARBA" id="ARBA00022603"/>
    </source>
</evidence>
<dbReference type="EMBL" id="CP041147">
    <property type="protein sequence ID" value="QDF65147.1"/>
    <property type="molecule type" value="Genomic_DNA"/>
</dbReference>
<accession>A0A4Y6I7C8</accession>
<keyword evidence="11" id="KW-1185">Reference proteome</keyword>
<evidence type="ECO:0000256" key="8">
    <source>
        <dbReference type="PROSITE-ProRule" id="PRU01026"/>
    </source>
</evidence>
<keyword evidence="6 7" id="KW-0694">RNA-binding</keyword>
<feature type="domain" description="Ribosomal RNA adenine methylase transferase N-terminal" evidence="9">
    <location>
        <begin position="23"/>
        <end position="189"/>
    </location>
</feature>
<proteinExistence type="inferred from homology"/>
<dbReference type="SUPFAM" id="SSF53335">
    <property type="entry name" value="S-adenosyl-L-methionine-dependent methyltransferases"/>
    <property type="match status" value="1"/>
</dbReference>
<dbReference type="InterPro" id="IPR011530">
    <property type="entry name" value="rRNA_adenine_dimethylase"/>
</dbReference>
<keyword evidence="1 7" id="KW-0963">Cytoplasm</keyword>
<keyword evidence="4 7" id="KW-0808">Transferase</keyword>
<keyword evidence="5 7" id="KW-0949">S-adenosyl-L-methionine</keyword>
<dbReference type="InterPro" id="IPR001737">
    <property type="entry name" value="KsgA/Erm"/>
</dbReference>
<evidence type="ECO:0000313" key="10">
    <source>
        <dbReference type="EMBL" id="QDF65147.1"/>
    </source>
</evidence>
<dbReference type="AlphaFoldDB" id="A0A4Y6I7C8"/>
<dbReference type="InterPro" id="IPR020598">
    <property type="entry name" value="rRNA_Ade_methylase_Trfase_N"/>
</dbReference>
<reference evidence="10 11" key="1">
    <citation type="submission" date="2019-06" db="EMBL/GenBank/DDBJ databases">
        <title>Mycoplasma nasistruthionis sp. nov. str Ms03.</title>
        <authorList>
            <person name="Botes A."/>
        </authorList>
    </citation>
    <scope>NUCLEOTIDE SEQUENCE [LARGE SCALE GENOMIC DNA]</scope>
    <source>
        <strain evidence="10 11">Ms03</strain>
    </source>
</reference>
<feature type="binding site" evidence="7 8">
    <location>
        <position position="63"/>
    </location>
    <ligand>
        <name>S-adenosyl-L-methionine</name>
        <dbReference type="ChEBI" id="CHEBI:59789"/>
    </ligand>
</feature>
<keyword evidence="2 7" id="KW-0698">rRNA processing</keyword>
<dbReference type="InterPro" id="IPR023165">
    <property type="entry name" value="rRNA_Ade_diMease-like_C"/>
</dbReference>
<dbReference type="SMART" id="SM00650">
    <property type="entry name" value="rADc"/>
    <property type="match status" value="1"/>
</dbReference>
<dbReference type="PROSITE" id="PS51689">
    <property type="entry name" value="SAM_RNA_A_N6_MT"/>
    <property type="match status" value="1"/>
</dbReference>
<dbReference type="GO" id="GO:0052908">
    <property type="term" value="F:16S rRNA (adenine(1518)-N(6)/adenine(1519)-N(6))-dimethyltransferase activity"/>
    <property type="evidence" value="ECO:0007669"/>
    <property type="project" value="UniProtKB-EC"/>
</dbReference>
<evidence type="ECO:0000256" key="4">
    <source>
        <dbReference type="ARBA" id="ARBA00022679"/>
    </source>
</evidence>
<dbReference type="NCBIfam" id="TIGR00755">
    <property type="entry name" value="ksgA"/>
    <property type="match status" value="1"/>
</dbReference>
<organism evidence="10 11">
    <name type="scientific">Mycoplasma nasistruthionis</name>
    <dbReference type="NCBI Taxonomy" id="353852"/>
    <lineage>
        <taxon>Bacteria</taxon>
        <taxon>Bacillati</taxon>
        <taxon>Mycoplasmatota</taxon>
        <taxon>Mollicutes</taxon>
        <taxon>Mycoplasmataceae</taxon>
        <taxon>Mycoplasma</taxon>
    </lineage>
</organism>
<dbReference type="Pfam" id="PF00398">
    <property type="entry name" value="RrnaAD"/>
    <property type="match status" value="1"/>
</dbReference>
<comment type="function">
    <text evidence="7">Specifically dimethylates two adjacent adenosines (A1518 and A1519) in the loop of a conserved hairpin near the 3'-end of 16S rRNA in the 30S particle. May play a critical role in biogenesis of 30S subunits.</text>
</comment>
<dbReference type="GO" id="GO:0005829">
    <property type="term" value="C:cytosol"/>
    <property type="evidence" value="ECO:0007669"/>
    <property type="project" value="TreeGrafter"/>
</dbReference>
<feature type="binding site" evidence="7 8">
    <location>
        <position position="42"/>
    </location>
    <ligand>
        <name>S-adenosyl-L-methionine</name>
        <dbReference type="ChEBI" id="CHEBI:59789"/>
    </ligand>
</feature>
<comment type="catalytic activity">
    <reaction evidence="7">
        <text>adenosine(1518)/adenosine(1519) in 16S rRNA + 4 S-adenosyl-L-methionine = N(6)-dimethyladenosine(1518)/N(6)-dimethyladenosine(1519) in 16S rRNA + 4 S-adenosyl-L-homocysteine + 4 H(+)</text>
        <dbReference type="Rhea" id="RHEA:19609"/>
        <dbReference type="Rhea" id="RHEA-COMP:10232"/>
        <dbReference type="Rhea" id="RHEA-COMP:10233"/>
        <dbReference type="ChEBI" id="CHEBI:15378"/>
        <dbReference type="ChEBI" id="CHEBI:57856"/>
        <dbReference type="ChEBI" id="CHEBI:59789"/>
        <dbReference type="ChEBI" id="CHEBI:74411"/>
        <dbReference type="ChEBI" id="CHEBI:74493"/>
        <dbReference type="EC" id="2.1.1.182"/>
    </reaction>
</comment>
<sequence length="260" mass="30428">MNNKKERYAKKEFGQNFLKDNNVINKIVNIFDINDQKVIEIGPGRGALTKALLPKVSSLNAFEIDLDMINVLNAEINDSRLYLINQDFLKMDLTDFKDYFIIANIPYYITTDILFKIFDFKDNFKGVILMVQKEVAQRICAKFNTKEYSKLSVSAQYLADCKLEFIVPANCFSPAPKVDSAIISFKFKNDLKYTWNEVKDFFKLCFEHRRKKLSYSLSSVYNKTQILEAFTKMNYDDNLRIQQLTVDQIVELYELLNNKK</sequence>
<gene>
    <name evidence="7 10" type="primary">rsmA</name>
    <name evidence="7" type="synonym">ksgA</name>
    <name evidence="10" type="ORF">FIV53_02515</name>
</gene>
<feature type="binding site" evidence="7 8">
    <location>
        <position position="104"/>
    </location>
    <ligand>
        <name>S-adenosyl-L-methionine</name>
        <dbReference type="ChEBI" id="CHEBI:59789"/>
    </ligand>
</feature>
<evidence type="ECO:0000256" key="2">
    <source>
        <dbReference type="ARBA" id="ARBA00022552"/>
    </source>
</evidence>
<feature type="binding site" evidence="7 8">
    <location>
        <position position="18"/>
    </location>
    <ligand>
        <name>S-adenosyl-L-methionine</name>
        <dbReference type="ChEBI" id="CHEBI:59789"/>
    </ligand>
</feature>
<dbReference type="GO" id="GO:0003723">
    <property type="term" value="F:RNA binding"/>
    <property type="evidence" value="ECO:0007669"/>
    <property type="project" value="UniProtKB-UniRule"/>
</dbReference>
<evidence type="ECO:0000256" key="5">
    <source>
        <dbReference type="ARBA" id="ARBA00022691"/>
    </source>
</evidence>
<keyword evidence="3 7" id="KW-0489">Methyltransferase</keyword>
<comment type="subcellular location">
    <subcellularLocation>
        <location evidence="7">Cytoplasm</location>
    </subcellularLocation>
</comment>
<dbReference type="PANTHER" id="PTHR11727:SF7">
    <property type="entry name" value="DIMETHYLADENOSINE TRANSFERASE-RELATED"/>
    <property type="match status" value="1"/>
</dbReference>
<dbReference type="HAMAP" id="MF_00607">
    <property type="entry name" value="16SrRNA_methyltr_A"/>
    <property type="match status" value="1"/>
</dbReference>
<dbReference type="PANTHER" id="PTHR11727">
    <property type="entry name" value="DIMETHYLADENOSINE TRANSFERASE"/>
    <property type="match status" value="1"/>
</dbReference>
<evidence type="ECO:0000256" key="1">
    <source>
        <dbReference type="ARBA" id="ARBA00022490"/>
    </source>
</evidence>
<dbReference type="InterPro" id="IPR020596">
    <property type="entry name" value="rRNA_Ade_Mease_Trfase_CS"/>
</dbReference>
<dbReference type="RefSeq" id="WP_208664697.1">
    <property type="nucleotide sequence ID" value="NZ_CP041147.1"/>
</dbReference>
<dbReference type="Gene3D" id="3.40.50.150">
    <property type="entry name" value="Vaccinia Virus protein VP39"/>
    <property type="match status" value="1"/>
</dbReference>
<comment type="similarity">
    <text evidence="7">Belongs to the class I-like SAM-binding methyltransferase superfamily. rRNA adenine N(6)-methyltransferase family. RsmA subfamily.</text>
</comment>
<dbReference type="EC" id="2.1.1.182" evidence="7"/>
<feature type="binding site" evidence="7 8">
    <location>
        <position position="16"/>
    </location>
    <ligand>
        <name>S-adenosyl-L-methionine</name>
        <dbReference type="ChEBI" id="CHEBI:59789"/>
    </ligand>
</feature>
<evidence type="ECO:0000256" key="6">
    <source>
        <dbReference type="ARBA" id="ARBA00022884"/>
    </source>
</evidence>
<dbReference type="PROSITE" id="PS01131">
    <property type="entry name" value="RRNA_A_DIMETH"/>
    <property type="match status" value="1"/>
</dbReference>
<evidence type="ECO:0000256" key="7">
    <source>
        <dbReference type="HAMAP-Rule" id="MF_00607"/>
    </source>
</evidence>
<evidence type="ECO:0000313" key="11">
    <source>
        <dbReference type="Proteomes" id="UP000315201"/>
    </source>
</evidence>
<name>A0A4Y6I7C8_9MOLU</name>
<protein>
    <recommendedName>
        <fullName evidence="7">Ribosomal RNA small subunit methyltransferase A</fullName>
        <ecNumber evidence="7">2.1.1.182</ecNumber>
    </recommendedName>
    <alternativeName>
        <fullName evidence="7">16S rRNA (adenine(1518)-N(6)/adenine(1519)-N(6))-dimethyltransferase</fullName>
    </alternativeName>
    <alternativeName>
        <fullName evidence="7">16S rRNA dimethyladenosine transferase</fullName>
    </alternativeName>
    <alternativeName>
        <fullName evidence="7">16S rRNA dimethylase</fullName>
    </alternativeName>
    <alternativeName>
        <fullName evidence="7">S-adenosylmethionine-6-N', N'-adenosyl(rRNA) dimethyltransferase</fullName>
    </alternativeName>
</protein>
<dbReference type="InterPro" id="IPR029063">
    <property type="entry name" value="SAM-dependent_MTases_sf"/>
</dbReference>
<dbReference type="Gene3D" id="1.10.8.100">
    <property type="entry name" value="Ribosomal RNA adenine dimethylase-like, domain 2"/>
    <property type="match status" value="1"/>
</dbReference>
<evidence type="ECO:0000259" key="9">
    <source>
        <dbReference type="SMART" id="SM00650"/>
    </source>
</evidence>